<evidence type="ECO:0000313" key="2">
    <source>
        <dbReference type="Proteomes" id="UP000051861"/>
    </source>
</evidence>
<name>A0A0S7Y4H3_UNCSA</name>
<organism evidence="1 2">
    <name type="scientific">candidate division WOR-1 bacterium DG_54_3</name>
    <dbReference type="NCBI Taxonomy" id="1703775"/>
    <lineage>
        <taxon>Bacteria</taxon>
        <taxon>Bacillati</taxon>
        <taxon>Saganbacteria</taxon>
    </lineage>
</organism>
<gene>
    <name evidence="1" type="ORF">AMJ44_03120</name>
</gene>
<accession>A0A0S7Y4H3</accession>
<dbReference type="AlphaFoldDB" id="A0A0S7Y4H3"/>
<reference evidence="1 2" key="1">
    <citation type="journal article" date="2015" name="Microbiome">
        <title>Genomic resolution of linkages in carbon, nitrogen, and sulfur cycling among widespread estuary sediment bacteria.</title>
        <authorList>
            <person name="Baker B.J."/>
            <person name="Lazar C.S."/>
            <person name="Teske A.P."/>
            <person name="Dick G.J."/>
        </authorList>
    </citation>
    <scope>NUCLEOTIDE SEQUENCE [LARGE SCALE GENOMIC DNA]</scope>
    <source>
        <strain evidence="1">DG_54_3</strain>
    </source>
</reference>
<dbReference type="Proteomes" id="UP000051861">
    <property type="component" value="Unassembled WGS sequence"/>
</dbReference>
<proteinExistence type="predicted"/>
<feature type="non-terminal residue" evidence="1">
    <location>
        <position position="228"/>
    </location>
</feature>
<sequence length="228" mass="25163">MKKYKPIDLSKIKTYSAKKRKTKVELNSFAKPAVKGSSFKKFYNSLPKFLAVNSLDEVVKAILSAHKKKRPVIIGIGAHVIKVGLNPLIIDLMKKKIVIHDFEIATLGRTSEDVAEGLETGMFGMVEETLRDFNQSISVSEYKDPRGMGYELGERLIQMKAPHRELSILATGAELDMPVTVHVAIGTDTVHMSPHVDPEALGSATFTDFRLFSSVICDLEGGVYLNIG</sequence>
<dbReference type="EMBL" id="LIZX01000019">
    <property type="protein sequence ID" value="KPJ69608.1"/>
    <property type="molecule type" value="Genomic_DNA"/>
</dbReference>
<evidence type="ECO:0000313" key="1">
    <source>
        <dbReference type="EMBL" id="KPJ69608.1"/>
    </source>
</evidence>
<comment type="caution">
    <text evidence="1">The sequence shown here is derived from an EMBL/GenBank/DDBJ whole genome shotgun (WGS) entry which is preliminary data.</text>
</comment>
<protein>
    <submittedName>
        <fullName evidence="1">Uncharacterized protein</fullName>
    </submittedName>
</protein>